<dbReference type="SUPFAM" id="SSF56784">
    <property type="entry name" value="HAD-like"/>
    <property type="match status" value="1"/>
</dbReference>
<dbReference type="Proteomes" id="UP000318704">
    <property type="component" value="Chromosome"/>
</dbReference>
<evidence type="ECO:0000313" key="2">
    <source>
        <dbReference type="Proteomes" id="UP000318704"/>
    </source>
</evidence>
<dbReference type="InterPro" id="IPR036412">
    <property type="entry name" value="HAD-like_sf"/>
</dbReference>
<organism evidence="1 2">
    <name type="scientific">Gimesia aquarii</name>
    <dbReference type="NCBI Taxonomy" id="2527964"/>
    <lineage>
        <taxon>Bacteria</taxon>
        <taxon>Pseudomonadati</taxon>
        <taxon>Planctomycetota</taxon>
        <taxon>Planctomycetia</taxon>
        <taxon>Planctomycetales</taxon>
        <taxon>Planctomycetaceae</taxon>
        <taxon>Gimesia</taxon>
    </lineage>
</organism>
<evidence type="ECO:0000313" key="1">
    <source>
        <dbReference type="EMBL" id="QDT94771.1"/>
    </source>
</evidence>
<dbReference type="InterPro" id="IPR023214">
    <property type="entry name" value="HAD_sf"/>
</dbReference>
<dbReference type="AlphaFoldDB" id="A0A517VP22"/>
<dbReference type="RefSeq" id="WP_144980035.1">
    <property type="nucleotide sequence ID" value="NZ_CP037920.1"/>
</dbReference>
<name>A0A517VP22_9PLAN</name>
<evidence type="ECO:0008006" key="3">
    <source>
        <dbReference type="Google" id="ProtNLM"/>
    </source>
</evidence>
<dbReference type="KEGG" id="gaw:V144x_02020"/>
<gene>
    <name evidence="1" type="ORF">V144x_02020</name>
</gene>
<protein>
    <recommendedName>
        <fullName evidence="3">Phosphoglycolate phosphatase</fullName>
    </recommendedName>
</protein>
<dbReference type="Gene3D" id="3.40.50.1000">
    <property type="entry name" value="HAD superfamily/HAD-like"/>
    <property type="match status" value="1"/>
</dbReference>
<accession>A0A517VP22</accession>
<reference evidence="1 2" key="1">
    <citation type="submission" date="2019-03" db="EMBL/GenBank/DDBJ databases">
        <title>Deep-cultivation of Planctomycetes and their phenomic and genomic characterization uncovers novel biology.</title>
        <authorList>
            <person name="Wiegand S."/>
            <person name="Jogler M."/>
            <person name="Boedeker C."/>
            <person name="Pinto D."/>
            <person name="Vollmers J."/>
            <person name="Rivas-Marin E."/>
            <person name="Kohn T."/>
            <person name="Peeters S.H."/>
            <person name="Heuer A."/>
            <person name="Rast P."/>
            <person name="Oberbeckmann S."/>
            <person name="Bunk B."/>
            <person name="Jeske O."/>
            <person name="Meyerdierks A."/>
            <person name="Storesund J.E."/>
            <person name="Kallscheuer N."/>
            <person name="Luecker S."/>
            <person name="Lage O.M."/>
            <person name="Pohl T."/>
            <person name="Merkel B.J."/>
            <person name="Hornburger P."/>
            <person name="Mueller R.-W."/>
            <person name="Bruemmer F."/>
            <person name="Labrenz M."/>
            <person name="Spormann A.M."/>
            <person name="Op den Camp H."/>
            <person name="Overmann J."/>
            <person name="Amann R."/>
            <person name="Jetten M.S.M."/>
            <person name="Mascher T."/>
            <person name="Medema M.H."/>
            <person name="Devos D.P."/>
            <person name="Kaster A.-K."/>
            <person name="Ovreas L."/>
            <person name="Rohde M."/>
            <person name="Galperin M.Y."/>
            <person name="Jogler C."/>
        </authorList>
    </citation>
    <scope>NUCLEOTIDE SEQUENCE [LARGE SCALE GENOMIC DNA]</scope>
    <source>
        <strain evidence="1 2">V144</strain>
    </source>
</reference>
<proteinExistence type="predicted"/>
<sequence length="242" mass="28144">MSHRLLPLWNKVIFVDWHGVLSRDPFWISILQNPQHPLHQQLSDAVKCLFTQNEGLIHDWMRGNVKANEVIDSMEIVLDKRFHSDYLARKLVDDCRLMHSDVRMHKILQEAQNGALIVLATDNMDCFFEQIQRVKCRRTSPHELNPVFKEVLPTFASTVKLFDDVLCSSKLGVLKREKPMRFFGDWLHKRSLDFQNALLLDDTEENCNAFRSAGGTALHITTKSKELSSIQFKLQSWLQDET</sequence>
<dbReference type="EMBL" id="CP037920">
    <property type="protein sequence ID" value="QDT94771.1"/>
    <property type="molecule type" value="Genomic_DNA"/>
</dbReference>